<organism evidence="2 3">
    <name type="scientific">Streptomyces yokosukanensis</name>
    <dbReference type="NCBI Taxonomy" id="67386"/>
    <lineage>
        <taxon>Bacteria</taxon>
        <taxon>Bacillati</taxon>
        <taxon>Actinomycetota</taxon>
        <taxon>Actinomycetes</taxon>
        <taxon>Kitasatosporales</taxon>
        <taxon>Streptomycetaceae</taxon>
        <taxon>Streptomyces</taxon>
    </lineage>
</organism>
<sequence length="115" mass="10856">MDGRADIAGRRGGPGAAGAGAAGDLREVAQVAALGGVDAEGVGERVNHGRGGVAVAALLQPGQVLDAVAGADGQVGAAQSGRAAAAVVGQAERLGLDAVALGVDEAPSGVPMRRA</sequence>
<gene>
    <name evidence="2" type="ORF">AQI95_39135</name>
</gene>
<accession>A0A101NU53</accession>
<proteinExistence type="predicted"/>
<reference evidence="2 3" key="1">
    <citation type="submission" date="2015-10" db="EMBL/GenBank/DDBJ databases">
        <title>Draft genome sequence of Streptomyces yokosukanensis DSM 40224, type strain for the species Streptomyces yokosukanensis.</title>
        <authorList>
            <person name="Ruckert C."/>
            <person name="Winkler A."/>
            <person name="Kalinowski J."/>
            <person name="Kampfer P."/>
            <person name="Glaeser S."/>
        </authorList>
    </citation>
    <scope>NUCLEOTIDE SEQUENCE [LARGE SCALE GENOMIC DNA]</scope>
    <source>
        <strain evidence="2 3">DSM 40224</strain>
    </source>
</reference>
<dbReference type="EMBL" id="LMWN01000064">
    <property type="protein sequence ID" value="KUM99418.1"/>
    <property type="molecule type" value="Genomic_DNA"/>
</dbReference>
<feature type="compositionally biased region" description="Gly residues" evidence="1">
    <location>
        <begin position="10"/>
        <end position="21"/>
    </location>
</feature>
<evidence type="ECO:0000313" key="3">
    <source>
        <dbReference type="Proteomes" id="UP000053127"/>
    </source>
</evidence>
<protein>
    <submittedName>
        <fullName evidence="2">Uncharacterized protein</fullName>
    </submittedName>
</protein>
<dbReference type="Proteomes" id="UP000053127">
    <property type="component" value="Unassembled WGS sequence"/>
</dbReference>
<comment type="caution">
    <text evidence="2">The sequence shown here is derived from an EMBL/GenBank/DDBJ whole genome shotgun (WGS) entry which is preliminary data.</text>
</comment>
<evidence type="ECO:0000256" key="1">
    <source>
        <dbReference type="SAM" id="MobiDB-lite"/>
    </source>
</evidence>
<evidence type="ECO:0000313" key="2">
    <source>
        <dbReference type="EMBL" id="KUM99418.1"/>
    </source>
</evidence>
<dbReference type="STRING" id="67386.AQI95_39135"/>
<feature type="region of interest" description="Disordered" evidence="1">
    <location>
        <begin position="1"/>
        <end position="21"/>
    </location>
</feature>
<name>A0A101NU53_9ACTN</name>
<dbReference type="AlphaFoldDB" id="A0A101NU53"/>
<keyword evidence="3" id="KW-1185">Reference proteome</keyword>